<organism evidence="2 4">
    <name type="scientific">Ochrobactrum quorumnocens</name>
    <dbReference type="NCBI Taxonomy" id="271865"/>
    <lineage>
        <taxon>Bacteria</taxon>
        <taxon>Pseudomonadati</taxon>
        <taxon>Pseudomonadota</taxon>
        <taxon>Alphaproteobacteria</taxon>
        <taxon>Hyphomicrobiales</taxon>
        <taxon>Brucellaceae</taxon>
        <taxon>Brucella/Ochrobactrum group</taxon>
        <taxon>Ochrobactrum</taxon>
    </lineage>
</organism>
<dbReference type="Gene3D" id="3.90.25.10">
    <property type="entry name" value="UDP-galactose 4-epimerase, domain 1"/>
    <property type="match status" value="1"/>
</dbReference>
<gene>
    <name evidence="2" type="ORF">CES85_1710</name>
    <name evidence="3" type="ORF">F3W84_17490</name>
</gene>
<reference evidence="3 5" key="2">
    <citation type="submission" date="2019-09" db="EMBL/GenBank/DDBJ databases">
        <title>Biological control of the noxious weed angled onion (Allium triquetrum) thwarted by endophytic bacteria in Victoria, Australia.</title>
        <authorList>
            <person name="Tehranchian P."/>
            <person name="Adair R.J."/>
            <person name="Van T.H."/>
            <person name="Morrison P.D."/>
            <person name="Williams H."/>
            <person name="Lawrie A.C."/>
        </authorList>
    </citation>
    <scope>NUCLEOTIDE SEQUENCE [LARGE SCALE GENOMIC DNA]</scope>
    <source>
        <strain evidence="3 5">RPTAtOch1</strain>
    </source>
</reference>
<dbReference type="InterPro" id="IPR016040">
    <property type="entry name" value="NAD(P)-bd_dom"/>
</dbReference>
<feature type="domain" description="NAD(P)-binding" evidence="1">
    <location>
        <begin position="13"/>
        <end position="172"/>
    </location>
</feature>
<dbReference type="InterPro" id="IPR036291">
    <property type="entry name" value="NAD(P)-bd_dom_sf"/>
</dbReference>
<evidence type="ECO:0000313" key="2">
    <source>
        <dbReference type="EMBL" id="ASV87018.1"/>
    </source>
</evidence>
<keyword evidence="5" id="KW-1185">Reference proteome</keyword>
<proteinExistence type="predicted"/>
<dbReference type="Pfam" id="PF13460">
    <property type="entry name" value="NAD_binding_10"/>
    <property type="match status" value="1"/>
</dbReference>
<dbReference type="AlphaFoldDB" id="A0A248UK05"/>
<dbReference type="Proteomes" id="UP000215256">
    <property type="component" value="Chromosome 1"/>
</dbReference>
<dbReference type="InterPro" id="IPR051604">
    <property type="entry name" value="Ergot_Alk_Oxidoreductase"/>
</dbReference>
<reference evidence="2 4" key="1">
    <citation type="submission" date="2017-07" db="EMBL/GenBank/DDBJ databases">
        <title>Phylogenetic study on the rhizospheric bacterium Ochrobactrum sp. A44.</title>
        <authorList>
            <person name="Krzyzanowska D.M."/>
            <person name="Ossowicki A."/>
            <person name="Rajewska M."/>
            <person name="Maciag T."/>
            <person name="Kaczynski Z."/>
            <person name="Czerwicka M."/>
            <person name="Jafra S."/>
        </authorList>
    </citation>
    <scope>NUCLEOTIDE SEQUENCE [LARGE SCALE GENOMIC DNA]</scope>
    <source>
        <strain evidence="2 4">A44</strain>
    </source>
</reference>
<dbReference type="PANTHER" id="PTHR43162:SF1">
    <property type="entry name" value="PRESTALK A DIFFERENTIATION PROTEIN A"/>
    <property type="match status" value="1"/>
</dbReference>
<evidence type="ECO:0000313" key="3">
    <source>
        <dbReference type="EMBL" id="KAA9366259.1"/>
    </source>
</evidence>
<dbReference type="RefSeq" id="WP_095447068.1">
    <property type="nucleotide sequence ID" value="NZ_CP022604.1"/>
</dbReference>
<dbReference type="PANTHER" id="PTHR43162">
    <property type="match status" value="1"/>
</dbReference>
<dbReference type="EMBL" id="VYXQ01000019">
    <property type="protein sequence ID" value="KAA9366259.1"/>
    <property type="molecule type" value="Genomic_DNA"/>
</dbReference>
<evidence type="ECO:0000313" key="4">
    <source>
        <dbReference type="Proteomes" id="UP000215256"/>
    </source>
</evidence>
<protein>
    <submittedName>
        <fullName evidence="3">NAD(P)H-binding protein</fullName>
    </submittedName>
    <submittedName>
        <fullName evidence="2">RmlD substrate binding domain protein</fullName>
    </submittedName>
</protein>
<dbReference type="KEGG" id="och:CES85_1710"/>
<evidence type="ECO:0000259" key="1">
    <source>
        <dbReference type="Pfam" id="PF13460"/>
    </source>
</evidence>
<sequence length="279" mass="30725">MNTDLNDRFLVIGATGKTGRRVSERLQGMGLSVRAVSRSTEIVFDWNNQSTWAAALEGITNAYVTYQPDLALPGAVDVIRAFLSTAKKAGVNHVVLLSGRGEEEAEAAEQVLQTSGLDWTVLRASWFMQNFSENYMRDELLSGSLTLPVGHTKEPFIDADDIADVAVAALTETGHRNRLYELTGSELFSFSDAVNEIAQATGRELSFHPVSFADYEVVLREQMLPEDVITLLRYLFTELFDGRNASVAHGVEEALGRTPRRFADFARKAAGEGTWEGQS</sequence>
<dbReference type="SUPFAM" id="SSF51735">
    <property type="entry name" value="NAD(P)-binding Rossmann-fold domains"/>
    <property type="match status" value="1"/>
</dbReference>
<accession>A0A248UK05</accession>
<name>A0A248UK05_9HYPH</name>
<evidence type="ECO:0000313" key="5">
    <source>
        <dbReference type="Proteomes" id="UP000327108"/>
    </source>
</evidence>
<dbReference type="OrthoDB" id="109735at2"/>
<dbReference type="Gene3D" id="3.40.50.720">
    <property type="entry name" value="NAD(P)-binding Rossmann-like Domain"/>
    <property type="match status" value="1"/>
</dbReference>
<dbReference type="EMBL" id="CP022604">
    <property type="protein sequence ID" value="ASV87018.1"/>
    <property type="molecule type" value="Genomic_DNA"/>
</dbReference>
<dbReference type="Proteomes" id="UP000327108">
    <property type="component" value="Unassembled WGS sequence"/>
</dbReference>